<proteinExistence type="predicted"/>
<name>A0A8X8CR68_POPTO</name>
<keyword evidence="2" id="KW-1185">Reference proteome</keyword>
<dbReference type="AlphaFoldDB" id="A0A8X8CR68"/>
<dbReference type="EMBL" id="JAAWWB010000016">
    <property type="protein sequence ID" value="KAG6763494.1"/>
    <property type="molecule type" value="Genomic_DNA"/>
</dbReference>
<dbReference type="OrthoDB" id="1934635at2759"/>
<sequence length="249" mass="28895">MGEREPQSFQIKMDLPTFNGQLQIEGFLDWLTVVERFFDYMEIPKDKKVKLVVYRLMEGASAWWEQLQLTQMRQRKGMVQTWSKMRRLLHYRLSSHNNLLEIDAQEVARCIGGFRLNIQDRVLMHTIYFLTEAINLATKAETLLDSTRATCVARIPVESMHAASHKGKFPLNPPPSISNFSKGLSSSKMQMTTTRVVPPEAPRNPYSKPTSDKYYRLCQLMKLWRTHSMKHPQDASLCPQGILVFVECR</sequence>
<protein>
    <recommendedName>
        <fullName evidence="3">Retrotransposon gag domain-containing protein</fullName>
    </recommendedName>
</protein>
<accession>A0A8X8CR68</accession>
<evidence type="ECO:0000313" key="2">
    <source>
        <dbReference type="Proteomes" id="UP000886885"/>
    </source>
</evidence>
<evidence type="ECO:0000313" key="1">
    <source>
        <dbReference type="EMBL" id="KAG6763494.1"/>
    </source>
</evidence>
<comment type="caution">
    <text evidence="1">The sequence shown here is derived from an EMBL/GenBank/DDBJ whole genome shotgun (WGS) entry which is preliminary data.</text>
</comment>
<organism evidence="1 2">
    <name type="scientific">Populus tomentosa</name>
    <name type="common">Chinese white poplar</name>
    <dbReference type="NCBI Taxonomy" id="118781"/>
    <lineage>
        <taxon>Eukaryota</taxon>
        <taxon>Viridiplantae</taxon>
        <taxon>Streptophyta</taxon>
        <taxon>Embryophyta</taxon>
        <taxon>Tracheophyta</taxon>
        <taxon>Spermatophyta</taxon>
        <taxon>Magnoliopsida</taxon>
        <taxon>eudicotyledons</taxon>
        <taxon>Gunneridae</taxon>
        <taxon>Pentapetalae</taxon>
        <taxon>rosids</taxon>
        <taxon>fabids</taxon>
        <taxon>Malpighiales</taxon>
        <taxon>Salicaceae</taxon>
        <taxon>Saliceae</taxon>
        <taxon>Populus</taxon>
    </lineage>
</organism>
<gene>
    <name evidence="1" type="ORF">POTOM_030912</name>
</gene>
<dbReference type="Proteomes" id="UP000886885">
    <property type="component" value="Chromosome 8D"/>
</dbReference>
<reference evidence="1" key="1">
    <citation type="journal article" date="2020" name="bioRxiv">
        <title>Hybrid origin of Populus tomentosa Carr. identified through genome sequencing and phylogenomic analysis.</title>
        <authorList>
            <person name="An X."/>
            <person name="Gao K."/>
            <person name="Chen Z."/>
            <person name="Li J."/>
            <person name="Yang X."/>
            <person name="Yang X."/>
            <person name="Zhou J."/>
            <person name="Guo T."/>
            <person name="Zhao T."/>
            <person name="Huang S."/>
            <person name="Miao D."/>
            <person name="Khan W.U."/>
            <person name="Rao P."/>
            <person name="Ye M."/>
            <person name="Lei B."/>
            <person name="Liao W."/>
            <person name="Wang J."/>
            <person name="Ji L."/>
            <person name="Li Y."/>
            <person name="Guo B."/>
            <person name="Mustafa N.S."/>
            <person name="Li S."/>
            <person name="Yun Q."/>
            <person name="Keller S.R."/>
            <person name="Mao J."/>
            <person name="Zhang R."/>
            <person name="Strauss S.H."/>
        </authorList>
    </citation>
    <scope>NUCLEOTIDE SEQUENCE</scope>
    <source>
        <strain evidence="1">GM15</strain>
        <tissue evidence="1">Leaf</tissue>
    </source>
</reference>
<evidence type="ECO:0008006" key="3">
    <source>
        <dbReference type="Google" id="ProtNLM"/>
    </source>
</evidence>